<sequence length="85" mass="9803">MQTSQPCCAGEFFARQISVLTPQLKPVPIDEDKDEQRTDQKTHWTLIWFWFAWKSSSFFAVNRLVAPDTIRGDEGEGRLQHPAIP</sequence>
<reference evidence="1" key="1">
    <citation type="journal article" date="2023" name="G3 (Bethesda)">
        <title>A reference genome for the long-term kleptoplast-retaining sea slug Elysia crispata morphotype clarki.</title>
        <authorList>
            <person name="Eastman K.E."/>
            <person name="Pendleton A.L."/>
            <person name="Shaikh M.A."/>
            <person name="Suttiyut T."/>
            <person name="Ogas R."/>
            <person name="Tomko P."/>
            <person name="Gavelis G."/>
            <person name="Widhalm J.R."/>
            <person name="Wisecaver J.H."/>
        </authorList>
    </citation>
    <scope>NUCLEOTIDE SEQUENCE</scope>
    <source>
        <strain evidence="1">ECLA1</strain>
    </source>
</reference>
<dbReference type="Proteomes" id="UP001283361">
    <property type="component" value="Unassembled WGS sequence"/>
</dbReference>
<dbReference type="AlphaFoldDB" id="A0AAE1BAB1"/>
<comment type="caution">
    <text evidence="1">The sequence shown here is derived from an EMBL/GenBank/DDBJ whole genome shotgun (WGS) entry which is preliminary data.</text>
</comment>
<evidence type="ECO:0000313" key="1">
    <source>
        <dbReference type="EMBL" id="KAK3801881.1"/>
    </source>
</evidence>
<organism evidence="1 2">
    <name type="scientific">Elysia crispata</name>
    <name type="common">lettuce slug</name>
    <dbReference type="NCBI Taxonomy" id="231223"/>
    <lineage>
        <taxon>Eukaryota</taxon>
        <taxon>Metazoa</taxon>
        <taxon>Spiralia</taxon>
        <taxon>Lophotrochozoa</taxon>
        <taxon>Mollusca</taxon>
        <taxon>Gastropoda</taxon>
        <taxon>Heterobranchia</taxon>
        <taxon>Euthyneura</taxon>
        <taxon>Panpulmonata</taxon>
        <taxon>Sacoglossa</taxon>
        <taxon>Placobranchoidea</taxon>
        <taxon>Plakobranchidae</taxon>
        <taxon>Elysia</taxon>
    </lineage>
</organism>
<evidence type="ECO:0000313" key="2">
    <source>
        <dbReference type="Proteomes" id="UP001283361"/>
    </source>
</evidence>
<gene>
    <name evidence="1" type="ORF">RRG08_048466</name>
</gene>
<dbReference type="EMBL" id="JAWDGP010000283">
    <property type="protein sequence ID" value="KAK3801881.1"/>
    <property type="molecule type" value="Genomic_DNA"/>
</dbReference>
<keyword evidence="2" id="KW-1185">Reference proteome</keyword>
<name>A0AAE1BAB1_9GAST</name>
<accession>A0AAE1BAB1</accession>
<proteinExistence type="predicted"/>
<protein>
    <submittedName>
        <fullName evidence="1">Uncharacterized protein</fullName>
    </submittedName>
</protein>